<dbReference type="EC" id="2.4.1.227" evidence="10"/>
<evidence type="ECO:0000313" key="13">
    <source>
        <dbReference type="EMBL" id="QVT80810.1"/>
    </source>
</evidence>
<gene>
    <name evidence="13" type="primary">murG_2</name>
    <name evidence="10" type="synonym">murG</name>
    <name evidence="13" type="ORF">ENKNEFLB_03211</name>
</gene>
<dbReference type="EMBL" id="CP075371">
    <property type="protein sequence ID" value="QVT80810.1"/>
    <property type="molecule type" value="Genomic_DNA"/>
</dbReference>
<sequence length="377" mass="38759">MVRILLAGGGTAGHTSPLLATADALTRLDPSVEITCLGTPRGLENQVVPAAGYPLELVPPVPLPRSLSVDLLRVPGRVRAASKAAGEVLDRVRPDVVVGYGGYVSVPAYLAARRRRLPVVVHEQNALPGLGNKVGARVAQRVAVSFPGTDLRHAEVVGLPLRRMISGLDRDAVREEARRFFGLDPDVPTLVVTGGSQGARRINQAVSGAAELLGLSGVQVLHVIGAKGEVPDEVARTSRRDGGDGPAYVVERFVERMDLLLAAGDLMICRAGANSVAEAAAVGLPAVFVPLPIGNGEQRRNAEPVVSAGGALLVEDADLDAGWVSATVPGLLADPDKLAVMGRAASTLVPADADERLARIVLEVAAGGSAGRGGGGA</sequence>
<feature type="binding site" evidence="10">
    <location>
        <position position="196"/>
    </location>
    <ligand>
        <name>UDP-N-acetyl-alpha-D-glucosamine</name>
        <dbReference type="ChEBI" id="CHEBI:57705"/>
    </ligand>
</feature>
<comment type="catalytic activity">
    <reaction evidence="10">
        <text>di-trans,octa-cis-undecaprenyl diphospho-N-acetyl-alpha-D-muramoyl-L-alanyl-D-glutamyl-meso-2,6-diaminopimeloyl-D-alanyl-D-alanine + UDP-N-acetyl-alpha-D-glucosamine = di-trans,octa-cis-undecaprenyl diphospho-[N-acetyl-alpha-D-glucosaminyl-(1-&gt;4)]-N-acetyl-alpha-D-muramoyl-L-alanyl-D-glutamyl-meso-2,6-diaminopimeloyl-D-alanyl-D-alanine + UDP + H(+)</text>
        <dbReference type="Rhea" id="RHEA:31227"/>
        <dbReference type="ChEBI" id="CHEBI:15378"/>
        <dbReference type="ChEBI" id="CHEBI:57705"/>
        <dbReference type="ChEBI" id="CHEBI:58223"/>
        <dbReference type="ChEBI" id="CHEBI:61387"/>
        <dbReference type="ChEBI" id="CHEBI:61388"/>
        <dbReference type="EC" id="2.4.1.227"/>
    </reaction>
</comment>
<comment type="pathway">
    <text evidence="10">Cell wall biogenesis; peptidoglycan biosynthesis.</text>
</comment>
<feature type="binding site" evidence="10">
    <location>
        <begin position="11"/>
        <end position="13"/>
    </location>
    <ligand>
        <name>UDP-N-acetyl-alpha-D-glucosamine</name>
        <dbReference type="ChEBI" id="CHEBI:57705"/>
    </ligand>
</feature>
<protein>
    <recommendedName>
        <fullName evidence="10">UDP-N-acetylglucosamine--N-acetylmuramyl-(pentapeptide) pyrophosphoryl-undecaprenol N-acetylglucosamine transferase</fullName>
        <ecNumber evidence="10">2.4.1.227</ecNumber>
    </recommendedName>
    <alternativeName>
        <fullName evidence="10">Undecaprenyl-PP-MurNAc-pentapeptide-UDPGlcNAc GlcNAc transferase</fullName>
    </alternativeName>
</protein>
<keyword evidence="4 10" id="KW-0808">Transferase</keyword>
<dbReference type="CDD" id="cd03785">
    <property type="entry name" value="GT28_MurG"/>
    <property type="match status" value="1"/>
</dbReference>
<evidence type="ECO:0000256" key="10">
    <source>
        <dbReference type="HAMAP-Rule" id="MF_00033"/>
    </source>
</evidence>
<comment type="subcellular location">
    <subcellularLocation>
        <location evidence="10">Cell membrane</location>
        <topology evidence="10">Peripheral membrane protein</topology>
        <orientation evidence="10">Cytoplasmic side</orientation>
    </subcellularLocation>
</comment>
<evidence type="ECO:0000256" key="5">
    <source>
        <dbReference type="ARBA" id="ARBA00022960"/>
    </source>
</evidence>
<evidence type="ECO:0000256" key="1">
    <source>
        <dbReference type="ARBA" id="ARBA00022475"/>
    </source>
</evidence>
<keyword evidence="2 10" id="KW-0132">Cell division</keyword>
<dbReference type="InterPro" id="IPR004276">
    <property type="entry name" value="GlycoTrans_28_N"/>
</dbReference>
<dbReference type="Pfam" id="PF04101">
    <property type="entry name" value="Glyco_tran_28_C"/>
    <property type="match status" value="1"/>
</dbReference>
<evidence type="ECO:0000256" key="8">
    <source>
        <dbReference type="ARBA" id="ARBA00023306"/>
    </source>
</evidence>
<evidence type="ECO:0000256" key="9">
    <source>
        <dbReference type="ARBA" id="ARBA00023316"/>
    </source>
</evidence>
<evidence type="ECO:0000256" key="4">
    <source>
        <dbReference type="ARBA" id="ARBA00022679"/>
    </source>
</evidence>
<comment type="function">
    <text evidence="10">Cell wall formation. Catalyzes the transfer of a GlcNAc subunit on undecaprenyl-pyrophosphoryl-MurNAc-pentapeptide (lipid intermediate I) to form undecaprenyl-pyrophosphoryl-MurNAc-(pentapeptide)GlcNAc (lipid intermediate II).</text>
</comment>
<keyword evidence="6 10" id="KW-0573">Peptidoglycan synthesis</keyword>
<evidence type="ECO:0000313" key="14">
    <source>
        <dbReference type="Proteomes" id="UP000679307"/>
    </source>
</evidence>
<evidence type="ECO:0000259" key="11">
    <source>
        <dbReference type="Pfam" id="PF03033"/>
    </source>
</evidence>
<reference evidence="13 14" key="1">
    <citation type="submission" date="2021-05" db="EMBL/GenBank/DDBJ databases">
        <title>Complete genome of Nocardioides aquaticus KCTC 9944T isolated from meromictic and hypersaline Ekho Lake, Antarctica.</title>
        <authorList>
            <person name="Hwang K."/>
            <person name="Kim K.M."/>
            <person name="Choe H."/>
        </authorList>
    </citation>
    <scope>NUCLEOTIDE SEQUENCE [LARGE SCALE GENOMIC DNA]</scope>
    <source>
        <strain evidence="13 14">KCTC 9944</strain>
    </source>
</reference>
<evidence type="ECO:0000256" key="7">
    <source>
        <dbReference type="ARBA" id="ARBA00023136"/>
    </source>
</evidence>
<keyword evidence="7 10" id="KW-0472">Membrane</keyword>
<dbReference type="HAMAP" id="MF_00033">
    <property type="entry name" value="MurG"/>
    <property type="match status" value="1"/>
</dbReference>
<organism evidence="13 14">
    <name type="scientific">Nocardioides aquaticus</name>
    <dbReference type="NCBI Taxonomy" id="160826"/>
    <lineage>
        <taxon>Bacteria</taxon>
        <taxon>Bacillati</taxon>
        <taxon>Actinomycetota</taxon>
        <taxon>Actinomycetes</taxon>
        <taxon>Propionibacteriales</taxon>
        <taxon>Nocardioidaceae</taxon>
        <taxon>Nocardioides</taxon>
    </lineage>
</organism>
<proteinExistence type="inferred from homology"/>
<accession>A0ABX8ELV4</accession>
<keyword evidence="9 10" id="KW-0961">Cell wall biogenesis/degradation</keyword>
<feature type="domain" description="Glycosyltransferase family 28 N-terminal" evidence="11">
    <location>
        <begin position="4"/>
        <end position="143"/>
    </location>
</feature>
<feature type="domain" description="Glycosyl transferase family 28 C-terminal" evidence="12">
    <location>
        <begin position="189"/>
        <end position="354"/>
    </location>
</feature>
<comment type="similarity">
    <text evidence="10">Belongs to the glycosyltransferase 28 family. MurG subfamily.</text>
</comment>
<keyword evidence="5 10" id="KW-0133">Cell shape</keyword>
<keyword evidence="3 10" id="KW-0328">Glycosyltransferase</keyword>
<dbReference type="PANTHER" id="PTHR21015:SF22">
    <property type="entry name" value="GLYCOSYLTRANSFERASE"/>
    <property type="match status" value="1"/>
</dbReference>
<dbReference type="InterPro" id="IPR007235">
    <property type="entry name" value="Glyco_trans_28_C"/>
</dbReference>
<evidence type="ECO:0000259" key="12">
    <source>
        <dbReference type="Pfam" id="PF04101"/>
    </source>
</evidence>
<evidence type="ECO:0000256" key="3">
    <source>
        <dbReference type="ARBA" id="ARBA00022676"/>
    </source>
</evidence>
<dbReference type="PANTHER" id="PTHR21015">
    <property type="entry name" value="UDP-N-ACETYLGLUCOSAMINE--N-ACETYLMURAMYL-(PENTAPEPTIDE) PYROPHOSPHORYL-UNDECAPRENOL N-ACETYLGLUCOSAMINE TRANSFERASE 1"/>
    <property type="match status" value="1"/>
</dbReference>
<feature type="binding site" evidence="10">
    <location>
        <position position="162"/>
    </location>
    <ligand>
        <name>UDP-N-acetyl-alpha-D-glucosamine</name>
        <dbReference type="ChEBI" id="CHEBI:57705"/>
    </ligand>
</feature>
<dbReference type="Proteomes" id="UP000679307">
    <property type="component" value="Chromosome"/>
</dbReference>
<dbReference type="GO" id="GO:0016757">
    <property type="term" value="F:glycosyltransferase activity"/>
    <property type="evidence" value="ECO:0007669"/>
    <property type="project" value="UniProtKB-KW"/>
</dbReference>
<comment type="caution">
    <text evidence="10">Lacks conserved residue(s) required for the propagation of feature annotation.</text>
</comment>
<dbReference type="InterPro" id="IPR006009">
    <property type="entry name" value="GlcNAc_MurG"/>
</dbReference>
<keyword evidence="1 10" id="KW-1003">Cell membrane</keyword>
<dbReference type="NCBIfam" id="TIGR01133">
    <property type="entry name" value="murG"/>
    <property type="match status" value="1"/>
</dbReference>
<keyword evidence="8 10" id="KW-0131">Cell cycle</keyword>
<feature type="binding site" evidence="10">
    <location>
        <position position="298"/>
    </location>
    <ligand>
        <name>UDP-N-acetyl-alpha-D-glucosamine</name>
        <dbReference type="ChEBI" id="CHEBI:57705"/>
    </ligand>
</feature>
<dbReference type="Pfam" id="PF03033">
    <property type="entry name" value="Glyco_transf_28"/>
    <property type="match status" value="1"/>
</dbReference>
<keyword evidence="14" id="KW-1185">Reference proteome</keyword>
<feature type="binding site" evidence="10">
    <location>
        <position position="125"/>
    </location>
    <ligand>
        <name>UDP-N-acetyl-alpha-D-glucosamine</name>
        <dbReference type="ChEBI" id="CHEBI:57705"/>
    </ligand>
</feature>
<evidence type="ECO:0000256" key="2">
    <source>
        <dbReference type="ARBA" id="ARBA00022618"/>
    </source>
</evidence>
<evidence type="ECO:0000256" key="6">
    <source>
        <dbReference type="ARBA" id="ARBA00022984"/>
    </source>
</evidence>
<name>A0ABX8ELV4_9ACTN</name>